<feature type="compositionally biased region" description="Polar residues" evidence="1">
    <location>
        <begin position="326"/>
        <end position="337"/>
    </location>
</feature>
<dbReference type="Proteomes" id="UP000007129">
    <property type="component" value="Unassembled WGS sequence"/>
</dbReference>
<evidence type="ECO:0000313" key="3">
    <source>
        <dbReference type="Proteomes" id="UP000007129"/>
    </source>
</evidence>
<evidence type="ECO:0000313" key="2">
    <source>
        <dbReference type="EMBL" id="EKG20596.1"/>
    </source>
</evidence>
<feature type="compositionally biased region" description="Basic and acidic residues" evidence="1">
    <location>
        <begin position="90"/>
        <end position="108"/>
    </location>
</feature>
<feature type="compositionally biased region" description="Polar residues" evidence="1">
    <location>
        <begin position="396"/>
        <end position="419"/>
    </location>
</feature>
<dbReference type="EMBL" id="AHHD01000083">
    <property type="protein sequence ID" value="EKG20596.1"/>
    <property type="molecule type" value="Genomic_DNA"/>
</dbReference>
<feature type="compositionally biased region" description="Low complexity" evidence="1">
    <location>
        <begin position="426"/>
        <end position="445"/>
    </location>
</feature>
<reference evidence="2 3" key="1">
    <citation type="journal article" date="2012" name="BMC Genomics">
        <title>Tools to kill: Genome of one of the most destructive plant pathogenic fungi Macrophomina phaseolina.</title>
        <authorList>
            <person name="Islam M.S."/>
            <person name="Haque M.S."/>
            <person name="Islam M.M."/>
            <person name="Emdad E.M."/>
            <person name="Halim A."/>
            <person name="Hossen Q.M.M."/>
            <person name="Hossain M.Z."/>
            <person name="Ahmed B."/>
            <person name="Rahim S."/>
            <person name="Rahman M.S."/>
            <person name="Alam M.M."/>
            <person name="Hou S."/>
            <person name="Wan X."/>
            <person name="Saito J.A."/>
            <person name="Alam M."/>
        </authorList>
    </citation>
    <scope>NUCLEOTIDE SEQUENCE [LARGE SCALE GENOMIC DNA]</scope>
    <source>
        <strain evidence="2 3">MS6</strain>
    </source>
</reference>
<evidence type="ECO:0000256" key="1">
    <source>
        <dbReference type="SAM" id="MobiDB-lite"/>
    </source>
</evidence>
<sequence>MDSPVADSSIVAFSEAGEDETRAASAPIVDRDTDPLLTSEERKQHHLPERASDGRGGIGEEEEEAKLRWPVRPYSASADPVTRDRRKKRIENFIDKAKQRRTSYREPLRNPSDGGSIRRVRTAPTPVRRRSSSAVTNLLWLARPRSKDSGAESLLRRVGHHIRSRPTPAESSPEKTPSEESIGSSRSAPEVPISTSSSSSSMNDYSRLRHHYNYTPVLHLCTYRTSSPLKTNSSSSDHGSTSPSSAASMKSACADTTTTLTDVHVVRVPQDEANGTIISGQATPSPSMHVIESGHGSYHVVWGGPSPPQLSTSNVDRGSIAPNESVPKSPSPASLQRVNSKLEEWSFAARECTALDTSRSHPHFRSYVEVYQDDEDPQLDMADYSDALFMAPPNSERPTPGSTAWQSRRSSQGDVSHPNSIAPVTGQRSGTSSSTLSPSEEQQLQRSEYIDRPSGSFQHDDGYLVPSGYYSPRPNRPLTAFDRFNSQSRSLSSLSNTSDMSDNAASLLSRHRDSVVMMADLYSEQIGVPVGNPWAHRDSVALAKERMRKKHVHETDDQLVGGVGILKGVSTGGFERTVPLDIPRLQQITYMGVLSPIADSSPPNSGDHQHDRKIDQMAETAQLSDDQGSTVTHVGF</sequence>
<feature type="region of interest" description="Disordered" evidence="1">
    <location>
        <begin position="389"/>
        <end position="471"/>
    </location>
</feature>
<dbReference type="VEuPathDB" id="FungiDB:MPH_02123"/>
<name>K2RDL0_MACPH</name>
<dbReference type="InParanoid" id="K2RDL0"/>
<comment type="caution">
    <text evidence="2">The sequence shown here is derived from an EMBL/GenBank/DDBJ whole genome shotgun (WGS) entry which is preliminary data.</text>
</comment>
<feature type="region of interest" description="Disordered" evidence="1">
    <location>
        <begin position="1"/>
        <end position="204"/>
    </location>
</feature>
<feature type="compositionally biased region" description="Low complexity" evidence="1">
    <location>
        <begin position="122"/>
        <end position="136"/>
    </location>
</feature>
<dbReference type="AlphaFoldDB" id="K2RDL0"/>
<organism evidence="2 3">
    <name type="scientific">Macrophomina phaseolina (strain MS6)</name>
    <name type="common">Charcoal rot fungus</name>
    <dbReference type="NCBI Taxonomy" id="1126212"/>
    <lineage>
        <taxon>Eukaryota</taxon>
        <taxon>Fungi</taxon>
        <taxon>Dikarya</taxon>
        <taxon>Ascomycota</taxon>
        <taxon>Pezizomycotina</taxon>
        <taxon>Dothideomycetes</taxon>
        <taxon>Dothideomycetes incertae sedis</taxon>
        <taxon>Botryosphaeriales</taxon>
        <taxon>Botryosphaeriaceae</taxon>
        <taxon>Macrophomina</taxon>
    </lineage>
</organism>
<accession>K2RDL0</accession>
<dbReference type="OrthoDB" id="3944862at2759"/>
<feature type="compositionally biased region" description="Basic and acidic residues" evidence="1">
    <location>
        <begin position="29"/>
        <end position="53"/>
    </location>
</feature>
<proteinExistence type="predicted"/>
<gene>
    <name evidence="2" type="ORF">MPH_02123</name>
</gene>
<feature type="region of interest" description="Disordered" evidence="1">
    <location>
        <begin position="304"/>
        <end position="337"/>
    </location>
</feature>
<dbReference type="HOGENOM" id="CLU_430236_0_0_1"/>
<dbReference type="STRING" id="1126212.K2RDL0"/>
<feature type="region of interest" description="Disordered" evidence="1">
    <location>
        <begin position="227"/>
        <end position="250"/>
    </location>
</feature>
<protein>
    <submittedName>
        <fullName evidence="2">Uncharacterized protein</fullName>
    </submittedName>
</protein>